<protein>
    <submittedName>
        <fullName evidence="1">Uncharacterized protein</fullName>
    </submittedName>
</protein>
<comment type="caution">
    <text evidence="1">The sequence shown here is derived from an EMBL/GenBank/DDBJ whole genome shotgun (WGS) entry which is preliminary data.</text>
</comment>
<gene>
    <name evidence="1" type="ORF">VNO78_06863</name>
</gene>
<dbReference type="AlphaFoldDB" id="A0AAN9XRT7"/>
<sequence length="128" mass="14323">MVPEPRHRPLPLAHNSSTNQHSAFDRLLVATTLDTHAHTCQPCLSLSLSATREPPRVTTRALFSLLAPSPFYSNQTKTTFKFQSLSLSLSLSLFKPFSLSFFSSSSSIRGVSFECESLQRRRFLCGIF</sequence>
<reference evidence="1 2" key="1">
    <citation type="submission" date="2024-01" db="EMBL/GenBank/DDBJ databases">
        <title>The genomes of 5 underutilized Papilionoideae crops provide insights into root nodulation and disease resistanc.</title>
        <authorList>
            <person name="Jiang F."/>
        </authorList>
    </citation>
    <scope>NUCLEOTIDE SEQUENCE [LARGE SCALE GENOMIC DNA]</scope>
    <source>
        <strain evidence="1">DUOXIRENSHENG_FW03</strain>
        <tissue evidence="1">Leaves</tissue>
    </source>
</reference>
<dbReference type="Proteomes" id="UP001386955">
    <property type="component" value="Unassembled WGS sequence"/>
</dbReference>
<evidence type="ECO:0000313" key="1">
    <source>
        <dbReference type="EMBL" id="KAK7405503.1"/>
    </source>
</evidence>
<proteinExistence type="predicted"/>
<evidence type="ECO:0000313" key="2">
    <source>
        <dbReference type="Proteomes" id="UP001386955"/>
    </source>
</evidence>
<organism evidence="1 2">
    <name type="scientific">Psophocarpus tetragonolobus</name>
    <name type="common">Winged bean</name>
    <name type="synonym">Dolichos tetragonolobus</name>
    <dbReference type="NCBI Taxonomy" id="3891"/>
    <lineage>
        <taxon>Eukaryota</taxon>
        <taxon>Viridiplantae</taxon>
        <taxon>Streptophyta</taxon>
        <taxon>Embryophyta</taxon>
        <taxon>Tracheophyta</taxon>
        <taxon>Spermatophyta</taxon>
        <taxon>Magnoliopsida</taxon>
        <taxon>eudicotyledons</taxon>
        <taxon>Gunneridae</taxon>
        <taxon>Pentapetalae</taxon>
        <taxon>rosids</taxon>
        <taxon>fabids</taxon>
        <taxon>Fabales</taxon>
        <taxon>Fabaceae</taxon>
        <taxon>Papilionoideae</taxon>
        <taxon>50 kb inversion clade</taxon>
        <taxon>NPAAA clade</taxon>
        <taxon>indigoferoid/millettioid clade</taxon>
        <taxon>Phaseoleae</taxon>
        <taxon>Psophocarpus</taxon>
    </lineage>
</organism>
<dbReference type="EMBL" id="JAYMYS010000002">
    <property type="protein sequence ID" value="KAK7405503.1"/>
    <property type="molecule type" value="Genomic_DNA"/>
</dbReference>
<keyword evidence="2" id="KW-1185">Reference proteome</keyword>
<accession>A0AAN9XRT7</accession>
<name>A0AAN9XRT7_PSOTE</name>